<gene>
    <name evidence="5 7" type="primary">rpmF</name>
    <name evidence="7" type="ORF">CYJ28_07625</name>
    <name evidence="6" type="ORF">F6I03_06040</name>
</gene>
<dbReference type="OrthoDB" id="9812874at2"/>
<evidence type="ECO:0000256" key="3">
    <source>
        <dbReference type="ARBA" id="ARBA00023274"/>
    </source>
</evidence>
<sequence length="61" mass="6908">MAVPKRKTSKAKKRSRRTHYKLNVPGMNECPNCGELRKSHHVCPACGYYNGKDVMTEEAAE</sequence>
<comment type="caution">
    <text evidence="7">The sequence shown here is derived from an EMBL/GenBank/DDBJ whole genome shotgun (WGS) entry which is preliminary data.</text>
</comment>
<dbReference type="AlphaFoldDB" id="A0A2I1MNV4"/>
<dbReference type="GO" id="GO:0003735">
    <property type="term" value="F:structural constituent of ribosome"/>
    <property type="evidence" value="ECO:0007669"/>
    <property type="project" value="InterPro"/>
</dbReference>
<evidence type="ECO:0000313" key="9">
    <source>
        <dbReference type="Proteomes" id="UP000327148"/>
    </source>
</evidence>
<evidence type="ECO:0000313" key="7">
    <source>
        <dbReference type="EMBL" id="PKZ21820.1"/>
    </source>
</evidence>
<dbReference type="NCBIfam" id="TIGR01031">
    <property type="entry name" value="rpmF_bact"/>
    <property type="match status" value="1"/>
</dbReference>
<evidence type="ECO:0000256" key="4">
    <source>
        <dbReference type="ARBA" id="ARBA00035178"/>
    </source>
</evidence>
<evidence type="ECO:0000256" key="5">
    <source>
        <dbReference type="HAMAP-Rule" id="MF_00340"/>
    </source>
</evidence>
<evidence type="ECO:0000313" key="6">
    <source>
        <dbReference type="EMBL" id="KAA9300952.1"/>
    </source>
</evidence>
<dbReference type="PANTHER" id="PTHR35534:SF2">
    <property type="entry name" value="LARGE RIBOSOMAL SUBUNIT PROTEIN BL32"/>
    <property type="match status" value="1"/>
</dbReference>
<dbReference type="Proteomes" id="UP000234239">
    <property type="component" value="Unassembled WGS sequence"/>
</dbReference>
<comment type="similarity">
    <text evidence="1 5">Belongs to the bacterial ribosomal protein bL32 family.</text>
</comment>
<name>A0A2I1MNV4_9LACT</name>
<dbReference type="EMBL" id="VYWO01000003">
    <property type="protein sequence ID" value="KAA9300952.1"/>
    <property type="molecule type" value="Genomic_DNA"/>
</dbReference>
<dbReference type="GeneID" id="92904236"/>
<dbReference type="GO" id="GO:0015934">
    <property type="term" value="C:large ribosomal subunit"/>
    <property type="evidence" value="ECO:0007669"/>
    <property type="project" value="InterPro"/>
</dbReference>
<accession>A0A2I1MNV4</accession>
<dbReference type="InterPro" id="IPR011332">
    <property type="entry name" value="Ribosomal_zn-bd"/>
</dbReference>
<dbReference type="SUPFAM" id="SSF57829">
    <property type="entry name" value="Zn-binding ribosomal proteins"/>
    <property type="match status" value="1"/>
</dbReference>
<dbReference type="InterPro" id="IPR002677">
    <property type="entry name" value="Ribosomal_bL32"/>
</dbReference>
<dbReference type="PANTHER" id="PTHR35534">
    <property type="entry name" value="50S RIBOSOMAL PROTEIN L32"/>
    <property type="match status" value="1"/>
</dbReference>
<dbReference type="HAMAP" id="MF_00340">
    <property type="entry name" value="Ribosomal_bL32"/>
    <property type="match status" value="1"/>
</dbReference>
<reference evidence="7 8" key="1">
    <citation type="submission" date="2017-12" db="EMBL/GenBank/DDBJ databases">
        <title>Phylogenetic diversity of female urinary microbiome.</title>
        <authorList>
            <person name="Thomas-White K."/>
            <person name="Wolfe A.J."/>
        </authorList>
    </citation>
    <scope>NUCLEOTIDE SEQUENCE [LARGE SCALE GENOMIC DNA]</scope>
    <source>
        <strain evidence="7 8">UMB0139</strain>
    </source>
</reference>
<proteinExistence type="inferred from homology"/>
<keyword evidence="2 5" id="KW-0689">Ribosomal protein</keyword>
<dbReference type="Pfam" id="PF01783">
    <property type="entry name" value="Ribosomal_L32p"/>
    <property type="match status" value="1"/>
</dbReference>
<evidence type="ECO:0000313" key="8">
    <source>
        <dbReference type="Proteomes" id="UP000234239"/>
    </source>
</evidence>
<reference evidence="6 9" key="2">
    <citation type="submission" date="2019-09" db="EMBL/GenBank/DDBJ databases">
        <title>Draft genome sequence assemblies of isolates from the urinary tract.</title>
        <authorList>
            <person name="Mores C.R."/>
            <person name="Putonti C."/>
            <person name="Wolfe A.J."/>
        </authorList>
    </citation>
    <scope>NUCLEOTIDE SEQUENCE [LARGE SCALE GENOMIC DNA]</scope>
    <source>
        <strain evidence="6 9">UMB623</strain>
    </source>
</reference>
<dbReference type="Gene3D" id="1.20.5.640">
    <property type="entry name" value="Single helix bin"/>
    <property type="match status" value="1"/>
</dbReference>
<organism evidence="7 8">
    <name type="scientific">Aerococcus sanguinicola</name>
    <dbReference type="NCBI Taxonomy" id="119206"/>
    <lineage>
        <taxon>Bacteria</taxon>
        <taxon>Bacillati</taxon>
        <taxon>Bacillota</taxon>
        <taxon>Bacilli</taxon>
        <taxon>Lactobacillales</taxon>
        <taxon>Aerococcaceae</taxon>
        <taxon>Aerococcus</taxon>
    </lineage>
</organism>
<dbReference type="EMBL" id="PKGY01000003">
    <property type="protein sequence ID" value="PKZ21820.1"/>
    <property type="molecule type" value="Genomic_DNA"/>
</dbReference>
<dbReference type="RefSeq" id="WP_083272321.1">
    <property type="nucleotide sequence ID" value="NZ_CAJHKM010000006.1"/>
</dbReference>
<dbReference type="Proteomes" id="UP000327148">
    <property type="component" value="Unassembled WGS sequence"/>
</dbReference>
<protein>
    <recommendedName>
        <fullName evidence="4 5">Large ribosomal subunit protein bL32</fullName>
    </recommendedName>
</protein>
<keyword evidence="3 5" id="KW-0687">Ribonucleoprotein</keyword>
<evidence type="ECO:0000256" key="2">
    <source>
        <dbReference type="ARBA" id="ARBA00022980"/>
    </source>
</evidence>
<evidence type="ECO:0000256" key="1">
    <source>
        <dbReference type="ARBA" id="ARBA00008560"/>
    </source>
</evidence>
<dbReference type="GO" id="GO:0006412">
    <property type="term" value="P:translation"/>
    <property type="evidence" value="ECO:0007669"/>
    <property type="project" value="UniProtKB-UniRule"/>
</dbReference>
<dbReference type="InterPro" id="IPR044957">
    <property type="entry name" value="Ribosomal_bL32_bact"/>
</dbReference>